<organism evidence="5 6">
    <name type="scientific">Rhodohalobacter mucosus</name>
    <dbReference type="NCBI Taxonomy" id="2079485"/>
    <lineage>
        <taxon>Bacteria</taxon>
        <taxon>Pseudomonadati</taxon>
        <taxon>Balneolota</taxon>
        <taxon>Balneolia</taxon>
        <taxon>Balneolales</taxon>
        <taxon>Balneolaceae</taxon>
        <taxon>Rhodohalobacter</taxon>
    </lineage>
</organism>
<dbReference type="EMBL" id="QGGB01000010">
    <property type="protein sequence ID" value="PWN05332.1"/>
    <property type="molecule type" value="Genomic_DNA"/>
</dbReference>
<proteinExistence type="inferred from homology"/>
<comment type="caution">
    <text evidence="5">The sequence shown here is derived from an EMBL/GenBank/DDBJ whole genome shotgun (WGS) entry which is preliminary data.</text>
</comment>
<keyword evidence="2" id="KW-0489">Methyltransferase</keyword>
<evidence type="ECO:0000313" key="5">
    <source>
        <dbReference type="EMBL" id="PWN05332.1"/>
    </source>
</evidence>
<dbReference type="SMART" id="SM00967">
    <property type="entry name" value="SpoU_sub_bind"/>
    <property type="match status" value="1"/>
</dbReference>
<dbReference type="GO" id="GO:0032259">
    <property type="term" value="P:methylation"/>
    <property type="evidence" value="ECO:0007669"/>
    <property type="project" value="UniProtKB-KW"/>
</dbReference>
<dbReference type="GO" id="GO:0003723">
    <property type="term" value="F:RNA binding"/>
    <property type="evidence" value="ECO:0007669"/>
    <property type="project" value="InterPro"/>
</dbReference>
<dbReference type="InterPro" id="IPR013123">
    <property type="entry name" value="SpoU_subst-bd"/>
</dbReference>
<dbReference type="RefSeq" id="WP_109647888.1">
    <property type="nucleotide sequence ID" value="NZ_QGGB01000010.1"/>
</dbReference>
<evidence type="ECO:0000259" key="4">
    <source>
        <dbReference type="SMART" id="SM00967"/>
    </source>
</evidence>
<dbReference type="SUPFAM" id="SSF75217">
    <property type="entry name" value="alpha/beta knot"/>
    <property type="match status" value="1"/>
</dbReference>
<dbReference type="GO" id="GO:0006396">
    <property type="term" value="P:RNA processing"/>
    <property type="evidence" value="ECO:0007669"/>
    <property type="project" value="InterPro"/>
</dbReference>
<dbReference type="GO" id="GO:0008173">
    <property type="term" value="F:RNA methyltransferase activity"/>
    <property type="evidence" value="ECO:0007669"/>
    <property type="project" value="InterPro"/>
</dbReference>
<dbReference type="PANTHER" id="PTHR43191:SF2">
    <property type="entry name" value="RRNA METHYLTRANSFERASE 3, MITOCHONDRIAL"/>
    <property type="match status" value="1"/>
</dbReference>
<evidence type="ECO:0000313" key="6">
    <source>
        <dbReference type="Proteomes" id="UP000245533"/>
    </source>
</evidence>
<dbReference type="InterPro" id="IPR053888">
    <property type="entry name" value="MRM3-like_sub_bind"/>
</dbReference>
<dbReference type="InterPro" id="IPR029026">
    <property type="entry name" value="tRNA_m1G_MTases_N"/>
</dbReference>
<gene>
    <name evidence="5" type="ORF">DDZ15_14790</name>
</gene>
<protein>
    <recommendedName>
        <fullName evidence="4">RNA 2-O ribose methyltransferase substrate binding domain-containing protein</fullName>
    </recommendedName>
</protein>
<evidence type="ECO:0000256" key="3">
    <source>
        <dbReference type="ARBA" id="ARBA00022679"/>
    </source>
</evidence>
<dbReference type="AlphaFoldDB" id="A0A316TSW1"/>
<name>A0A316TSW1_9BACT</name>
<dbReference type="SUPFAM" id="SSF55315">
    <property type="entry name" value="L30e-like"/>
    <property type="match status" value="1"/>
</dbReference>
<dbReference type="InterPro" id="IPR029028">
    <property type="entry name" value="Alpha/beta_knot_MTases"/>
</dbReference>
<dbReference type="Pfam" id="PF00588">
    <property type="entry name" value="SpoU_methylase"/>
    <property type="match status" value="1"/>
</dbReference>
<reference evidence="5 6" key="1">
    <citation type="submission" date="2018-05" db="EMBL/GenBank/DDBJ databases">
        <title>Rhodohalobacter halophilus gen. nov., sp. nov., a moderately halophilic member of the family Balneolaceae.</title>
        <authorList>
            <person name="Liu Z.-W."/>
        </authorList>
    </citation>
    <scope>NUCLEOTIDE SEQUENCE [LARGE SCALE GENOMIC DNA]</scope>
    <source>
        <strain evidence="5 6">8A47</strain>
    </source>
</reference>
<evidence type="ECO:0000256" key="1">
    <source>
        <dbReference type="ARBA" id="ARBA00007228"/>
    </source>
</evidence>
<dbReference type="Proteomes" id="UP000245533">
    <property type="component" value="Unassembled WGS sequence"/>
</dbReference>
<feature type="domain" description="RNA 2-O ribose methyltransferase substrate binding" evidence="4">
    <location>
        <begin position="30"/>
        <end position="100"/>
    </location>
</feature>
<dbReference type="Gene3D" id="3.30.1330.30">
    <property type="match status" value="1"/>
</dbReference>
<evidence type="ECO:0000256" key="2">
    <source>
        <dbReference type="ARBA" id="ARBA00022603"/>
    </source>
</evidence>
<dbReference type="CDD" id="cd18095">
    <property type="entry name" value="SpoU-like_rRNA-MTase"/>
    <property type="match status" value="1"/>
</dbReference>
<dbReference type="Gene3D" id="3.40.1280.10">
    <property type="match status" value="1"/>
</dbReference>
<dbReference type="InterPro" id="IPR051259">
    <property type="entry name" value="rRNA_Methyltransferase"/>
</dbReference>
<dbReference type="PANTHER" id="PTHR43191">
    <property type="entry name" value="RRNA METHYLTRANSFERASE 3"/>
    <property type="match status" value="1"/>
</dbReference>
<sequence length="256" mass="27463">MSIKPASGNQIKSWKKLSMSKYRKRMNRFLAEGERCVEQILENRKIMVESVLLLDDSTDTGRFRHDEVPAYTLSAHDFGLITDTQSPQGVAAVCVIPDESAAGQLAGTGGLIAAMDAIQDPGNLGTMIRTASWFGATGILLGEGTADPFHPKVVRSTAGATGILPYRKGPLSKELAELEKAGYRTCLLDGGEDAISIKQVKPHQKTVLVVGNEANGISSSLFTNGRIPVRIDGHEEYVESLNAAIALSIGLWHFAG</sequence>
<accession>A0A316TSW1</accession>
<dbReference type="InterPro" id="IPR001537">
    <property type="entry name" value="SpoU_MeTrfase"/>
</dbReference>
<dbReference type="GO" id="GO:0005737">
    <property type="term" value="C:cytoplasm"/>
    <property type="evidence" value="ECO:0007669"/>
    <property type="project" value="UniProtKB-ARBA"/>
</dbReference>
<keyword evidence="3" id="KW-0808">Transferase</keyword>
<keyword evidence="6" id="KW-1185">Reference proteome</keyword>
<comment type="similarity">
    <text evidence="1">Belongs to the class IV-like SAM-binding methyltransferase superfamily. RNA methyltransferase TrmH family.</text>
</comment>
<dbReference type="InterPro" id="IPR029064">
    <property type="entry name" value="Ribosomal_eL30-like_sf"/>
</dbReference>
<dbReference type="Pfam" id="PF22435">
    <property type="entry name" value="MRM3-like_sub_bind"/>
    <property type="match status" value="1"/>
</dbReference>